<dbReference type="InterPro" id="IPR002912">
    <property type="entry name" value="ACT_dom"/>
</dbReference>
<dbReference type="CDD" id="cd04905">
    <property type="entry name" value="ACT_CM-PDT"/>
    <property type="match status" value="1"/>
</dbReference>
<evidence type="ECO:0000256" key="6">
    <source>
        <dbReference type="ARBA" id="ARBA00023239"/>
    </source>
</evidence>
<dbReference type="PROSITE" id="PS51171">
    <property type="entry name" value="PREPHENATE_DEHYDR_3"/>
    <property type="match status" value="1"/>
</dbReference>
<evidence type="ECO:0000256" key="1">
    <source>
        <dbReference type="ARBA" id="ARBA00004741"/>
    </source>
</evidence>
<gene>
    <name evidence="11" type="primary">pheA</name>
    <name evidence="11" type="ORF">IAC10_14675</name>
</gene>
<dbReference type="EC" id="4.2.1.51" evidence="2"/>
<keyword evidence="6 11" id="KW-0456">Lyase</keyword>
<dbReference type="InterPro" id="IPR045865">
    <property type="entry name" value="ACT-like_dom_sf"/>
</dbReference>
<evidence type="ECO:0000256" key="7">
    <source>
        <dbReference type="ARBA" id="ARBA00047848"/>
    </source>
</evidence>
<evidence type="ECO:0000259" key="10">
    <source>
        <dbReference type="PROSITE" id="PS51671"/>
    </source>
</evidence>
<reference evidence="11" key="1">
    <citation type="submission" date="2020-10" db="EMBL/GenBank/DDBJ databases">
        <authorList>
            <person name="Gilroy R."/>
        </authorList>
    </citation>
    <scope>NUCLEOTIDE SEQUENCE</scope>
    <source>
        <strain evidence="11">6276</strain>
    </source>
</reference>
<organism evidence="11 12">
    <name type="scientific">Candidatus Scatousia excrementigallinarum</name>
    <dbReference type="NCBI Taxonomy" id="2840935"/>
    <lineage>
        <taxon>Bacteria</taxon>
        <taxon>Candidatus Scatousia</taxon>
    </lineage>
</organism>
<evidence type="ECO:0000256" key="5">
    <source>
        <dbReference type="ARBA" id="ARBA00023222"/>
    </source>
</evidence>
<accession>A0A9D1F1V8</accession>
<comment type="pathway">
    <text evidence="1">Amino-acid biosynthesis; L-phenylalanine biosynthesis; phenylpyruvate from prephenate: step 1/1.</text>
</comment>
<dbReference type="Pfam" id="PF01842">
    <property type="entry name" value="ACT"/>
    <property type="match status" value="1"/>
</dbReference>
<feature type="domain" description="ACT" evidence="10">
    <location>
        <begin position="204"/>
        <end position="281"/>
    </location>
</feature>
<evidence type="ECO:0000313" key="11">
    <source>
        <dbReference type="EMBL" id="HIS37846.1"/>
    </source>
</evidence>
<evidence type="ECO:0000313" key="12">
    <source>
        <dbReference type="Proteomes" id="UP000823928"/>
    </source>
</evidence>
<evidence type="ECO:0000256" key="4">
    <source>
        <dbReference type="ARBA" id="ARBA00023141"/>
    </source>
</evidence>
<feature type="site" description="Essential for prephenate dehydratase activity" evidence="8">
    <location>
        <position position="185"/>
    </location>
</feature>
<feature type="domain" description="Prephenate dehydratase" evidence="9">
    <location>
        <begin position="8"/>
        <end position="192"/>
    </location>
</feature>
<evidence type="ECO:0000256" key="2">
    <source>
        <dbReference type="ARBA" id="ARBA00013147"/>
    </source>
</evidence>
<dbReference type="Gene3D" id="3.40.190.10">
    <property type="entry name" value="Periplasmic binding protein-like II"/>
    <property type="match status" value="2"/>
</dbReference>
<dbReference type="EMBL" id="DVIU01000301">
    <property type="protein sequence ID" value="HIS37846.1"/>
    <property type="molecule type" value="Genomic_DNA"/>
</dbReference>
<dbReference type="PROSITE" id="PS00857">
    <property type="entry name" value="PREPHENATE_DEHYDR_1"/>
    <property type="match status" value="1"/>
</dbReference>
<dbReference type="PROSITE" id="PS51671">
    <property type="entry name" value="ACT"/>
    <property type="match status" value="1"/>
</dbReference>
<dbReference type="AlphaFoldDB" id="A0A9D1F1V8"/>
<dbReference type="NCBIfam" id="NF008865">
    <property type="entry name" value="PRK11898.1"/>
    <property type="match status" value="1"/>
</dbReference>
<dbReference type="GO" id="GO:0009094">
    <property type="term" value="P:L-phenylalanine biosynthetic process"/>
    <property type="evidence" value="ECO:0007669"/>
    <property type="project" value="UniProtKB-KW"/>
</dbReference>
<keyword evidence="4" id="KW-0057">Aromatic amino acid biosynthesis</keyword>
<dbReference type="Gene3D" id="3.30.70.260">
    <property type="match status" value="1"/>
</dbReference>
<dbReference type="InterPro" id="IPR001086">
    <property type="entry name" value="Preph_deHydtase"/>
</dbReference>
<reference evidence="11" key="2">
    <citation type="journal article" date="2021" name="PeerJ">
        <title>Extensive microbial diversity within the chicken gut microbiome revealed by metagenomics and culture.</title>
        <authorList>
            <person name="Gilroy R."/>
            <person name="Ravi A."/>
            <person name="Getino M."/>
            <person name="Pursley I."/>
            <person name="Horton D.L."/>
            <person name="Alikhan N.F."/>
            <person name="Baker D."/>
            <person name="Gharbi K."/>
            <person name="Hall N."/>
            <person name="Watson M."/>
            <person name="Adriaenssens E.M."/>
            <person name="Foster-Nyarko E."/>
            <person name="Jarju S."/>
            <person name="Secka A."/>
            <person name="Antonio M."/>
            <person name="Oren A."/>
            <person name="Chaudhuri R.R."/>
            <person name="La Ragione R."/>
            <person name="Hildebrand F."/>
            <person name="Pallen M.J."/>
        </authorList>
    </citation>
    <scope>NUCLEOTIDE SEQUENCE</scope>
    <source>
        <strain evidence="11">6276</strain>
    </source>
</reference>
<evidence type="ECO:0000256" key="8">
    <source>
        <dbReference type="PIRSR" id="PIRSR001500-2"/>
    </source>
</evidence>
<dbReference type="InterPro" id="IPR008242">
    <property type="entry name" value="Chor_mutase/pphenate_deHydtase"/>
</dbReference>
<dbReference type="PANTHER" id="PTHR21022:SF19">
    <property type="entry name" value="PREPHENATE DEHYDRATASE-RELATED"/>
    <property type="match status" value="1"/>
</dbReference>
<dbReference type="PANTHER" id="PTHR21022">
    <property type="entry name" value="PREPHENATE DEHYDRATASE P PROTEIN"/>
    <property type="match status" value="1"/>
</dbReference>
<protein>
    <recommendedName>
        <fullName evidence="2">prephenate dehydratase</fullName>
        <ecNumber evidence="2">4.2.1.51</ecNumber>
    </recommendedName>
</protein>
<dbReference type="GO" id="GO:0005737">
    <property type="term" value="C:cytoplasm"/>
    <property type="evidence" value="ECO:0007669"/>
    <property type="project" value="TreeGrafter"/>
</dbReference>
<dbReference type="Proteomes" id="UP000823928">
    <property type="component" value="Unassembled WGS sequence"/>
</dbReference>
<proteinExistence type="predicted"/>
<dbReference type="InterPro" id="IPR018528">
    <property type="entry name" value="Preph_deHydtase_CS"/>
</dbReference>
<dbReference type="Pfam" id="PF00800">
    <property type="entry name" value="PDT"/>
    <property type="match status" value="1"/>
</dbReference>
<dbReference type="SUPFAM" id="SSF55021">
    <property type="entry name" value="ACT-like"/>
    <property type="match status" value="1"/>
</dbReference>
<keyword evidence="5" id="KW-0584">Phenylalanine biosynthesis</keyword>
<sequence length="285" mass="32163">MNFDKVSNIAYLGPSASFSEMAKDLFCARYNIEAYPTPMQTIRQVIEYVEDNPDTLGVLPVENSIEGTVRETLDTLMHSKNQNIKILSQIIMPIRHCLLARTTEFYSITGGVISHPQALAQCQNFIHNELPRNINIIETTSTAEAARSLAGYNLTYAAIGSEKTAEVYNLNILKENINDDKSNKTRFILIGDFETEKTGRDRTSIAFATNNKPGALMGILNVFYQNNINLSYISSRPSKQEFGDYIFIVNFDGHIKSKRILDTLKKVKEKTTFMKFLGSYEKNVS</sequence>
<name>A0A9D1F1V8_9BACT</name>
<dbReference type="SUPFAM" id="SSF53850">
    <property type="entry name" value="Periplasmic binding protein-like II"/>
    <property type="match status" value="1"/>
</dbReference>
<comment type="caution">
    <text evidence="11">The sequence shown here is derived from an EMBL/GenBank/DDBJ whole genome shotgun (WGS) entry which is preliminary data.</text>
</comment>
<evidence type="ECO:0000256" key="3">
    <source>
        <dbReference type="ARBA" id="ARBA00022605"/>
    </source>
</evidence>
<dbReference type="GO" id="GO:0004664">
    <property type="term" value="F:prephenate dehydratase activity"/>
    <property type="evidence" value="ECO:0007669"/>
    <property type="project" value="UniProtKB-EC"/>
</dbReference>
<dbReference type="PIRSF" id="PIRSF001500">
    <property type="entry name" value="Chor_mut_pdt_Ppr"/>
    <property type="match status" value="1"/>
</dbReference>
<comment type="catalytic activity">
    <reaction evidence="7">
        <text>prephenate + H(+) = 3-phenylpyruvate + CO2 + H2O</text>
        <dbReference type="Rhea" id="RHEA:21648"/>
        <dbReference type="ChEBI" id="CHEBI:15377"/>
        <dbReference type="ChEBI" id="CHEBI:15378"/>
        <dbReference type="ChEBI" id="CHEBI:16526"/>
        <dbReference type="ChEBI" id="CHEBI:18005"/>
        <dbReference type="ChEBI" id="CHEBI:29934"/>
        <dbReference type="EC" id="4.2.1.51"/>
    </reaction>
</comment>
<evidence type="ECO:0000259" key="9">
    <source>
        <dbReference type="PROSITE" id="PS51171"/>
    </source>
</evidence>
<keyword evidence="3" id="KW-0028">Amino-acid biosynthesis</keyword>
<dbReference type="CDD" id="cd13633">
    <property type="entry name" value="PBP2_Sa-PDT_like"/>
    <property type="match status" value="1"/>
</dbReference>